<reference evidence="1 2" key="1">
    <citation type="submission" date="2020-10" db="EMBL/GenBank/DDBJ databases">
        <title>Connecting structure to function with the recovery of over 1000 high-quality activated sludge metagenome-assembled genomes encoding full-length rRNA genes using long-read sequencing.</title>
        <authorList>
            <person name="Singleton C.M."/>
            <person name="Petriglieri F."/>
            <person name="Kristensen J.M."/>
            <person name="Kirkegaard R.H."/>
            <person name="Michaelsen T.Y."/>
            <person name="Andersen M.H."/>
            <person name="Karst S.M."/>
            <person name="Dueholm M.S."/>
            <person name="Nielsen P.H."/>
            <person name="Albertsen M."/>
        </authorList>
    </citation>
    <scope>NUCLEOTIDE SEQUENCE [LARGE SCALE GENOMIC DNA]</scope>
    <source>
        <strain evidence="1">EsbW_18-Q3-R4-48_BATAC.463</strain>
    </source>
</reference>
<evidence type="ECO:0000313" key="2">
    <source>
        <dbReference type="Proteomes" id="UP000739411"/>
    </source>
</evidence>
<dbReference type="EMBL" id="JADJMS010000017">
    <property type="protein sequence ID" value="MBK7415136.1"/>
    <property type="molecule type" value="Genomic_DNA"/>
</dbReference>
<evidence type="ECO:0000313" key="1">
    <source>
        <dbReference type="EMBL" id="MBK7415136.1"/>
    </source>
</evidence>
<dbReference type="Proteomes" id="UP000739411">
    <property type="component" value="Unassembled WGS sequence"/>
</dbReference>
<protein>
    <submittedName>
        <fullName evidence="1">Uncharacterized protein</fullName>
    </submittedName>
</protein>
<dbReference type="AlphaFoldDB" id="A0A935KAC9"/>
<organism evidence="1 2">
    <name type="scientific">Candidatus Dechloromonas phosphorivorans</name>
    <dbReference type="NCBI Taxonomy" id="2899244"/>
    <lineage>
        <taxon>Bacteria</taxon>
        <taxon>Pseudomonadati</taxon>
        <taxon>Pseudomonadota</taxon>
        <taxon>Betaproteobacteria</taxon>
        <taxon>Rhodocyclales</taxon>
        <taxon>Azonexaceae</taxon>
        <taxon>Dechloromonas</taxon>
    </lineage>
</organism>
<name>A0A935KAC9_9RHOO</name>
<sequence length="50" mass="5632">MPAKCCQRKPRCKNCPKRKKNKAIVTVDREIASIFYIAPLADISINGQRG</sequence>
<comment type="caution">
    <text evidence="1">The sequence shown here is derived from an EMBL/GenBank/DDBJ whole genome shotgun (WGS) entry which is preliminary data.</text>
</comment>
<accession>A0A935KAC9</accession>
<proteinExistence type="predicted"/>
<gene>
    <name evidence="1" type="ORF">IPJ38_08540</name>
</gene>